<dbReference type="RefSeq" id="WP_382373394.1">
    <property type="nucleotide sequence ID" value="NZ_JBHRZI010000014.1"/>
</dbReference>
<evidence type="ECO:0000313" key="1">
    <source>
        <dbReference type="EMBL" id="MFC3893119.1"/>
    </source>
</evidence>
<protein>
    <submittedName>
        <fullName evidence="1">Uncharacterized protein</fullName>
    </submittedName>
</protein>
<gene>
    <name evidence="1" type="ORF">ACFOWZ_16720</name>
</gene>
<name>A0ABV8BU17_9PSEU</name>
<dbReference type="EMBL" id="JBHRZI010000014">
    <property type="protein sequence ID" value="MFC3893119.1"/>
    <property type="molecule type" value="Genomic_DNA"/>
</dbReference>
<accession>A0ABV8BU17</accession>
<evidence type="ECO:0000313" key="2">
    <source>
        <dbReference type="Proteomes" id="UP001595690"/>
    </source>
</evidence>
<proteinExistence type="predicted"/>
<keyword evidence="2" id="KW-1185">Reference proteome</keyword>
<reference evidence="2" key="1">
    <citation type="journal article" date="2019" name="Int. J. Syst. Evol. Microbiol.">
        <title>The Global Catalogue of Microorganisms (GCM) 10K type strain sequencing project: providing services to taxonomists for standard genome sequencing and annotation.</title>
        <authorList>
            <consortium name="The Broad Institute Genomics Platform"/>
            <consortium name="The Broad Institute Genome Sequencing Center for Infectious Disease"/>
            <person name="Wu L."/>
            <person name="Ma J."/>
        </authorList>
    </citation>
    <scope>NUCLEOTIDE SEQUENCE [LARGE SCALE GENOMIC DNA]</scope>
    <source>
        <strain evidence="2">CGMCC 4.7405</strain>
    </source>
</reference>
<comment type="caution">
    <text evidence="1">The sequence shown here is derived from an EMBL/GenBank/DDBJ whole genome shotgun (WGS) entry which is preliminary data.</text>
</comment>
<organism evidence="1 2">
    <name type="scientific">Lentzea rhizosphaerae</name>
    <dbReference type="NCBI Taxonomy" id="2041025"/>
    <lineage>
        <taxon>Bacteria</taxon>
        <taxon>Bacillati</taxon>
        <taxon>Actinomycetota</taxon>
        <taxon>Actinomycetes</taxon>
        <taxon>Pseudonocardiales</taxon>
        <taxon>Pseudonocardiaceae</taxon>
        <taxon>Lentzea</taxon>
    </lineage>
</organism>
<dbReference type="Proteomes" id="UP001595690">
    <property type="component" value="Unassembled WGS sequence"/>
</dbReference>
<sequence>MRHNSLDKAICDALVLIRVTEGADLALQAEQARKCLTKAMAEAPDAPRQALAHVAAADEHLEYGELMEARTLLTAARGFLPGRRAVVAARA</sequence>